<evidence type="ECO:0000313" key="6">
    <source>
        <dbReference type="Proteomes" id="UP001256673"/>
    </source>
</evidence>
<gene>
    <name evidence="5" type="ORF">RWH43_03300</name>
</gene>
<dbReference type="PANTHER" id="PTHR11717">
    <property type="entry name" value="LOW MOLECULAR WEIGHT PROTEIN TYROSINE PHOSPHATASE"/>
    <property type="match status" value="1"/>
</dbReference>
<dbReference type="PANTHER" id="PTHR11717:SF31">
    <property type="entry name" value="LOW MOLECULAR WEIGHT PROTEIN-TYROSINE-PHOSPHATASE ETP-RELATED"/>
    <property type="match status" value="1"/>
</dbReference>
<organism evidence="5 6">
    <name type="scientific">Microbacterium algihabitans</name>
    <dbReference type="NCBI Taxonomy" id="3075992"/>
    <lineage>
        <taxon>Bacteria</taxon>
        <taxon>Bacillati</taxon>
        <taxon>Actinomycetota</taxon>
        <taxon>Actinomycetes</taxon>
        <taxon>Micrococcales</taxon>
        <taxon>Microbacteriaceae</taxon>
        <taxon>Microbacterium</taxon>
    </lineage>
</organism>
<comment type="similarity">
    <text evidence="1">Belongs to the low molecular weight phosphotyrosine protein phosphatase family.</text>
</comment>
<protein>
    <submittedName>
        <fullName evidence="5">Low molecular weight phosphatase family protein</fullName>
    </submittedName>
</protein>
<keyword evidence="3" id="KW-0904">Protein phosphatase</keyword>
<keyword evidence="2" id="KW-0378">Hydrolase</keyword>
<feature type="domain" description="Phosphotyrosine protein phosphatase I" evidence="4">
    <location>
        <begin position="2"/>
        <end position="191"/>
    </location>
</feature>
<dbReference type="SUPFAM" id="SSF52788">
    <property type="entry name" value="Phosphotyrosine protein phosphatases I"/>
    <property type="match status" value="1"/>
</dbReference>
<evidence type="ECO:0000256" key="2">
    <source>
        <dbReference type="ARBA" id="ARBA00022801"/>
    </source>
</evidence>
<comment type="caution">
    <text evidence="5">The sequence shown here is derived from an EMBL/GenBank/DDBJ whole genome shotgun (WGS) entry which is preliminary data.</text>
</comment>
<evidence type="ECO:0000256" key="1">
    <source>
        <dbReference type="ARBA" id="ARBA00011063"/>
    </source>
</evidence>
<dbReference type="InterPro" id="IPR036196">
    <property type="entry name" value="Ptyr_pPase_sf"/>
</dbReference>
<evidence type="ECO:0000313" key="5">
    <source>
        <dbReference type="EMBL" id="MDU0325778.1"/>
    </source>
</evidence>
<dbReference type="EMBL" id="JAWDIU010000001">
    <property type="protein sequence ID" value="MDU0325778.1"/>
    <property type="molecule type" value="Genomic_DNA"/>
</dbReference>
<dbReference type="Pfam" id="PF01451">
    <property type="entry name" value="LMWPc"/>
    <property type="match status" value="1"/>
</dbReference>
<accession>A0ABU3RTG5</accession>
<dbReference type="RefSeq" id="WP_144829762.1">
    <property type="nucleotide sequence ID" value="NZ_JAWDIU010000001.1"/>
</dbReference>
<proteinExistence type="inferred from homology"/>
<dbReference type="SMART" id="SM00226">
    <property type="entry name" value="LMWPc"/>
    <property type="match status" value="1"/>
</dbReference>
<dbReference type="InterPro" id="IPR023485">
    <property type="entry name" value="Ptyr_pPase"/>
</dbReference>
<dbReference type="InterPro" id="IPR050438">
    <property type="entry name" value="LMW_PTPase"/>
</dbReference>
<dbReference type="Proteomes" id="UP001256673">
    <property type="component" value="Unassembled WGS sequence"/>
</dbReference>
<dbReference type="Gene3D" id="3.40.50.2300">
    <property type="match status" value="1"/>
</dbReference>
<evidence type="ECO:0000256" key="3">
    <source>
        <dbReference type="ARBA" id="ARBA00022912"/>
    </source>
</evidence>
<name>A0ABU3RTG5_9MICO</name>
<dbReference type="InterPro" id="IPR017867">
    <property type="entry name" value="Tyr_phospatase_low_mol_wt"/>
</dbReference>
<dbReference type="PRINTS" id="PR00719">
    <property type="entry name" value="LMWPTPASE"/>
</dbReference>
<sequence length="198" mass="21499">MIEIMTVCTGNVCRSPLAATMLATRLADLDVQVTSAGTYGLQGESMTDETKRLAAQLAVDPALIEGHRATYLTEAHLRAPDLILAMSREHRRRIVELNPARLRSTLTLREFARLAAEVPDADIVGDASAAGDDDSRRLKAAIDAVTGVRGLTPPPADPADDDIVDPYRRSWETYELTASQLAPAVEQVVRVVRLALTR</sequence>
<keyword evidence="6" id="KW-1185">Reference proteome</keyword>
<reference evidence="5 6" key="1">
    <citation type="submission" date="2023-09" db="EMBL/GenBank/DDBJ databases">
        <title>Microbacterium fusihabitans sp. nov., Microbacterium phycihabitans sp. nov., and Microbacterium cervinum sp. nov., isolated from dried seaweeds of beach.</title>
        <authorList>
            <person name="Lee S.D."/>
        </authorList>
    </citation>
    <scope>NUCLEOTIDE SEQUENCE [LARGE SCALE GENOMIC DNA]</scope>
    <source>
        <strain evidence="5 6">KSW2-21</strain>
    </source>
</reference>
<evidence type="ECO:0000259" key="4">
    <source>
        <dbReference type="SMART" id="SM00226"/>
    </source>
</evidence>